<dbReference type="PROSITE" id="PS00941">
    <property type="entry name" value="CARBOXYLESTERASE_B_2"/>
    <property type="match status" value="1"/>
</dbReference>
<sequence length="515" mass="55019">MWKAICKASLAVLLSGAGWAVAAPAMTAQGAVAGQRQAGVDVYRGIPFALPPLGALRWRPPQPVPAWQGVREAGKFAPACMQQGVSMPGEAAPTVSEDCLYLNIWAPPRHAGQRLPVIVWIHGGGYTNGSASMPLYHGDRLARKGVLVVTIAYRLGALGFLAHPALSAESPHRSSGNYGLMDQIAALEWVQRNIAAFGGDPQRVTIAGQSAGAMAVSALLVSPRAKGLFQRAIAQSGGIFEPLQLAPGYLLANAERDGVAYMQALGATTPDAMRKLPAARLTGTNPVSHPVIDGDVLPLSPYDGYVRGRNHDVPLLIGSNSEEARALVDVTAVRADRFEADITASFGALPVALLAAYPHDTDAQARDARLGFERDLRFGWDMWAWARLAQSGRSPVYYYSFEHQPPFPAGSVHAGWGASHFAEMWYMFDHLGQAPWKWRAADHALAAAMSDYWVRFAATGDPNGQGLPHWPAFRGAAGQVQRLGDPIGTGPVPALRQLQVFDAVYAKVRGSAFGD</sequence>
<dbReference type="EC" id="3.1.1.-" evidence="3"/>
<evidence type="ECO:0000256" key="2">
    <source>
        <dbReference type="ARBA" id="ARBA00022801"/>
    </source>
</evidence>
<evidence type="ECO:0000313" key="8">
    <source>
        <dbReference type="Proteomes" id="UP000584325"/>
    </source>
</evidence>
<keyword evidence="7" id="KW-1185">Reference proteome</keyword>
<feature type="signal peptide" evidence="3">
    <location>
        <begin position="1"/>
        <end position="22"/>
    </location>
</feature>
<keyword evidence="2 3" id="KW-0378">Hydrolase</keyword>
<dbReference type="InterPro" id="IPR029058">
    <property type="entry name" value="AB_hydrolase_fold"/>
</dbReference>
<dbReference type="EMBL" id="JACHXS010000001">
    <property type="protein sequence ID" value="MBB3219598.1"/>
    <property type="molecule type" value="Genomic_DNA"/>
</dbReference>
<dbReference type="EMBL" id="CP040017">
    <property type="protein sequence ID" value="QCP09665.1"/>
    <property type="molecule type" value="Genomic_DNA"/>
</dbReference>
<evidence type="ECO:0000313" key="5">
    <source>
        <dbReference type="EMBL" id="MBB3219598.1"/>
    </source>
</evidence>
<dbReference type="InterPro" id="IPR050309">
    <property type="entry name" value="Type-B_Carboxylest/Lipase"/>
</dbReference>
<dbReference type="InterPro" id="IPR002018">
    <property type="entry name" value="CarbesteraseB"/>
</dbReference>
<organism evidence="5 8">
    <name type="scientific">Pseudoduganella umbonata</name>
    <dbReference type="NCBI Taxonomy" id="864828"/>
    <lineage>
        <taxon>Bacteria</taxon>
        <taxon>Pseudomonadati</taxon>
        <taxon>Pseudomonadota</taxon>
        <taxon>Betaproteobacteria</taxon>
        <taxon>Burkholderiales</taxon>
        <taxon>Oxalobacteraceae</taxon>
        <taxon>Telluria group</taxon>
        <taxon>Pseudoduganella</taxon>
    </lineage>
</organism>
<dbReference type="InterPro" id="IPR019819">
    <property type="entry name" value="Carboxylesterase_B_CS"/>
</dbReference>
<keyword evidence="3" id="KW-0732">Signal</keyword>
<dbReference type="OrthoDB" id="9775851at2"/>
<protein>
    <recommendedName>
        <fullName evidence="3">Carboxylic ester hydrolase</fullName>
        <ecNumber evidence="3">3.1.1.-</ecNumber>
    </recommendedName>
</protein>
<dbReference type="Gene3D" id="3.40.50.1820">
    <property type="entry name" value="alpha/beta hydrolase"/>
    <property type="match status" value="1"/>
</dbReference>
<dbReference type="Proteomes" id="UP000584325">
    <property type="component" value="Unassembled WGS sequence"/>
</dbReference>
<reference evidence="6 7" key="1">
    <citation type="submission" date="2019-05" db="EMBL/GenBank/DDBJ databases">
        <title>Draft Genome Sequences of Six Type Strains of the Genus Massilia.</title>
        <authorList>
            <person name="Miess H."/>
            <person name="Frediansyhah A."/>
            <person name="Gross H."/>
        </authorList>
    </citation>
    <scope>NUCLEOTIDE SEQUENCE [LARGE SCALE GENOMIC DNA]</scope>
    <source>
        <strain evidence="6 7">DSMZ 26121</strain>
    </source>
</reference>
<accession>A0A4P8HN02</accession>
<dbReference type="InterPro" id="IPR019826">
    <property type="entry name" value="Carboxylesterase_B_AS"/>
</dbReference>
<feature type="domain" description="Carboxylesterase type B" evidence="4">
    <location>
        <begin position="26"/>
        <end position="484"/>
    </location>
</feature>
<proteinExistence type="inferred from homology"/>
<dbReference type="PANTHER" id="PTHR11559">
    <property type="entry name" value="CARBOXYLESTERASE"/>
    <property type="match status" value="1"/>
</dbReference>
<gene>
    <name evidence="6" type="ORF">FCL38_03935</name>
    <name evidence="5" type="ORF">FHS02_000385</name>
</gene>
<evidence type="ECO:0000256" key="3">
    <source>
        <dbReference type="RuleBase" id="RU361235"/>
    </source>
</evidence>
<evidence type="ECO:0000313" key="6">
    <source>
        <dbReference type="EMBL" id="QCP09665.1"/>
    </source>
</evidence>
<dbReference type="RefSeq" id="WP_137312552.1">
    <property type="nucleotide sequence ID" value="NZ_CP040017.1"/>
</dbReference>
<name>A0A4P8HN02_9BURK</name>
<evidence type="ECO:0000256" key="1">
    <source>
        <dbReference type="ARBA" id="ARBA00005964"/>
    </source>
</evidence>
<dbReference type="Proteomes" id="UP000298763">
    <property type="component" value="Chromosome"/>
</dbReference>
<dbReference type="GO" id="GO:0016787">
    <property type="term" value="F:hydrolase activity"/>
    <property type="evidence" value="ECO:0007669"/>
    <property type="project" value="UniProtKB-KW"/>
</dbReference>
<dbReference type="Pfam" id="PF00135">
    <property type="entry name" value="COesterase"/>
    <property type="match status" value="1"/>
</dbReference>
<dbReference type="PROSITE" id="PS00122">
    <property type="entry name" value="CARBOXYLESTERASE_B_1"/>
    <property type="match status" value="1"/>
</dbReference>
<evidence type="ECO:0000259" key="4">
    <source>
        <dbReference type="Pfam" id="PF00135"/>
    </source>
</evidence>
<dbReference type="AlphaFoldDB" id="A0A4P8HN02"/>
<evidence type="ECO:0000313" key="7">
    <source>
        <dbReference type="Proteomes" id="UP000298763"/>
    </source>
</evidence>
<reference evidence="5 8" key="2">
    <citation type="submission" date="2020-08" db="EMBL/GenBank/DDBJ databases">
        <title>Genomic Encyclopedia of Type Strains, Phase III (KMG-III): the genomes of soil and plant-associated and newly described type strains.</title>
        <authorList>
            <person name="Whitman W."/>
        </authorList>
    </citation>
    <scope>NUCLEOTIDE SEQUENCE [LARGE SCALE GENOMIC DNA]</scope>
    <source>
        <strain evidence="5 8">CECT 7753</strain>
    </source>
</reference>
<dbReference type="SUPFAM" id="SSF53474">
    <property type="entry name" value="alpha/beta-Hydrolases"/>
    <property type="match status" value="1"/>
</dbReference>
<comment type="similarity">
    <text evidence="1 3">Belongs to the type-B carboxylesterase/lipase family.</text>
</comment>
<feature type="chain" id="PRO_5031677289" description="Carboxylic ester hydrolase" evidence="3">
    <location>
        <begin position="23"/>
        <end position="515"/>
    </location>
</feature>